<dbReference type="PANTHER" id="PTHR46268">
    <property type="entry name" value="STRESS RESPONSE PROTEIN NHAX"/>
    <property type="match status" value="1"/>
</dbReference>
<evidence type="ECO:0000313" key="4">
    <source>
        <dbReference type="Proteomes" id="UP000478208"/>
    </source>
</evidence>
<dbReference type="CDD" id="cd00293">
    <property type="entry name" value="USP-like"/>
    <property type="match status" value="1"/>
</dbReference>
<reference evidence="3 4" key="1">
    <citation type="submission" date="2019-12" db="EMBL/GenBank/DDBJ databases">
        <authorList>
            <person name="Li J."/>
        </authorList>
    </citation>
    <scope>NUCLEOTIDE SEQUENCE [LARGE SCALE GENOMIC DNA]</scope>
    <source>
        <strain evidence="3 4">HL2-2</strain>
    </source>
</reference>
<dbReference type="EMBL" id="WOWS01000007">
    <property type="protein sequence ID" value="MUU79689.1"/>
    <property type="molecule type" value="Genomic_DNA"/>
</dbReference>
<dbReference type="InterPro" id="IPR006016">
    <property type="entry name" value="UspA"/>
</dbReference>
<proteinExistence type="inferred from homology"/>
<evidence type="ECO:0000313" key="3">
    <source>
        <dbReference type="EMBL" id="MUU79689.1"/>
    </source>
</evidence>
<comment type="similarity">
    <text evidence="1">Belongs to the universal stress protein A family.</text>
</comment>
<organism evidence="3 4">
    <name type="scientific">Winogradskyella endarachnes</name>
    <dbReference type="NCBI Taxonomy" id="2681965"/>
    <lineage>
        <taxon>Bacteria</taxon>
        <taxon>Pseudomonadati</taxon>
        <taxon>Bacteroidota</taxon>
        <taxon>Flavobacteriia</taxon>
        <taxon>Flavobacteriales</taxon>
        <taxon>Flavobacteriaceae</taxon>
        <taxon>Winogradskyella</taxon>
    </lineage>
</organism>
<dbReference type="PANTHER" id="PTHR46268:SF6">
    <property type="entry name" value="UNIVERSAL STRESS PROTEIN UP12"/>
    <property type="match status" value="1"/>
</dbReference>
<protein>
    <submittedName>
        <fullName evidence="3">Universal stress protein</fullName>
    </submittedName>
</protein>
<dbReference type="SUPFAM" id="SSF52402">
    <property type="entry name" value="Adenine nucleotide alpha hydrolases-like"/>
    <property type="match status" value="2"/>
</dbReference>
<feature type="domain" description="UspA" evidence="2">
    <location>
        <begin position="1"/>
        <end position="147"/>
    </location>
</feature>
<dbReference type="Pfam" id="PF00582">
    <property type="entry name" value="Usp"/>
    <property type="match status" value="1"/>
</dbReference>
<evidence type="ECO:0000256" key="1">
    <source>
        <dbReference type="ARBA" id="ARBA00008791"/>
    </source>
</evidence>
<sequence length="282" mass="32169">MKNILLPTDFSDNSWNAIKYAIQLFKDEICTFHLLNTYTPIIYNVEYVLGYPAQFGLGDAIRDTAQENLKDLTTKISQTFEKNPKHKFITVARFNTLISGVKEYTSEHQTDLIIMGTKGATGAEEILFGSNTVHVFKEIKCPVLAIPSGFKFEKPLEILFPTDLEVDYNAFKIEILKQIAMDNHSRINALHVSTGNDLTFKQINSQLKLESLFKGSSYLFHIYDSMNVTDAINKFQIKAKINLIAMINNKHSFFENLFHRSPLNQIGFHLKVPFLVLPSKQP</sequence>
<dbReference type="AlphaFoldDB" id="A0A6L6UCJ4"/>
<keyword evidence="4" id="KW-1185">Reference proteome</keyword>
<accession>A0A6L6UCJ4</accession>
<dbReference type="Gene3D" id="3.40.50.12370">
    <property type="match status" value="1"/>
</dbReference>
<comment type="caution">
    <text evidence="3">The sequence shown here is derived from an EMBL/GenBank/DDBJ whole genome shotgun (WGS) entry which is preliminary data.</text>
</comment>
<dbReference type="Proteomes" id="UP000478208">
    <property type="component" value="Unassembled WGS sequence"/>
</dbReference>
<dbReference type="PRINTS" id="PR01438">
    <property type="entry name" value="UNVRSLSTRESS"/>
</dbReference>
<dbReference type="RefSeq" id="WP_157364749.1">
    <property type="nucleotide sequence ID" value="NZ_WOWS01000007.1"/>
</dbReference>
<dbReference type="InterPro" id="IPR006015">
    <property type="entry name" value="Universal_stress_UspA"/>
</dbReference>
<gene>
    <name evidence="3" type="ORF">GN138_14655</name>
</gene>
<evidence type="ECO:0000259" key="2">
    <source>
        <dbReference type="Pfam" id="PF00582"/>
    </source>
</evidence>
<name>A0A6L6UCJ4_9FLAO</name>